<dbReference type="EMBL" id="UYWY01021171">
    <property type="protein sequence ID" value="VDM43551.1"/>
    <property type="molecule type" value="Genomic_DNA"/>
</dbReference>
<keyword evidence="2" id="KW-1185">Reference proteome</keyword>
<protein>
    <submittedName>
        <fullName evidence="3">Phage protein</fullName>
    </submittedName>
</protein>
<dbReference type="WBParaSite" id="TCNE_0001223001-mRNA-1">
    <property type="protein sequence ID" value="TCNE_0001223001-mRNA-1"/>
    <property type="gene ID" value="TCNE_0001223001"/>
</dbReference>
<evidence type="ECO:0000313" key="3">
    <source>
        <dbReference type="WBParaSite" id="TCNE_0001223001-mRNA-1"/>
    </source>
</evidence>
<reference evidence="3" key="1">
    <citation type="submission" date="2016-06" db="UniProtKB">
        <authorList>
            <consortium name="WormBaseParasite"/>
        </authorList>
    </citation>
    <scope>IDENTIFICATION</scope>
</reference>
<reference evidence="1 2" key="2">
    <citation type="submission" date="2018-11" db="EMBL/GenBank/DDBJ databases">
        <authorList>
            <consortium name="Pathogen Informatics"/>
        </authorList>
    </citation>
    <scope>NUCLEOTIDE SEQUENCE [LARGE SCALE GENOMIC DNA]</scope>
</reference>
<name>A0A183UUR0_TOXCA</name>
<dbReference type="Proteomes" id="UP000050794">
    <property type="component" value="Unassembled WGS sequence"/>
</dbReference>
<proteinExistence type="predicted"/>
<sequence>MLSRLSERLQISLTTKAENEVWEENEVEVSAATALRTSLIGNGFEVLASFWPIVNPLSDLECNDEVMGCIRINFSVCSIYSSGYQLNSAYDEGRAGTALKVQGLLTYVYQSS</sequence>
<evidence type="ECO:0000313" key="1">
    <source>
        <dbReference type="EMBL" id="VDM43551.1"/>
    </source>
</evidence>
<accession>A0A183UUR0</accession>
<evidence type="ECO:0000313" key="2">
    <source>
        <dbReference type="Proteomes" id="UP000050794"/>
    </source>
</evidence>
<organism evidence="2 3">
    <name type="scientific">Toxocara canis</name>
    <name type="common">Canine roundworm</name>
    <dbReference type="NCBI Taxonomy" id="6265"/>
    <lineage>
        <taxon>Eukaryota</taxon>
        <taxon>Metazoa</taxon>
        <taxon>Ecdysozoa</taxon>
        <taxon>Nematoda</taxon>
        <taxon>Chromadorea</taxon>
        <taxon>Rhabditida</taxon>
        <taxon>Spirurina</taxon>
        <taxon>Ascaridomorpha</taxon>
        <taxon>Ascaridoidea</taxon>
        <taxon>Toxocaridae</taxon>
        <taxon>Toxocara</taxon>
    </lineage>
</organism>
<gene>
    <name evidence="1" type="ORF">TCNE_LOCUS12230</name>
</gene>
<dbReference type="AlphaFoldDB" id="A0A183UUR0"/>